<dbReference type="PANTHER" id="PTHR46023:SF6">
    <property type="entry name" value="LIPASE CLASS 3 FAMILY PROTEIN"/>
    <property type="match status" value="1"/>
</dbReference>
<sequence length="147" mass="16023">MDLDPLEDIFSQPVVSNGVVLTFYEILAACMTWDLAESGKHFITTIINGFDLVPTFSTASIDVLRSEVTTSSWLSDLRDQVKHTRILNVVYRSASALGSHLPSIASTRARVAGAGAILRPVSSSTQALSRPRHLYRRGPAWVLAVVV</sequence>
<comment type="caution">
    <text evidence="1">The sequence shown here is derived from an EMBL/GenBank/DDBJ whole genome shotgun (WGS) entry which is preliminary data.</text>
</comment>
<reference evidence="1 2" key="1">
    <citation type="submission" date="2020-10" db="EMBL/GenBank/DDBJ databases">
        <title>The Coptis chinensis genome and diversification of protoberbering-type alkaloids.</title>
        <authorList>
            <person name="Wang B."/>
            <person name="Shu S."/>
            <person name="Song C."/>
            <person name="Liu Y."/>
        </authorList>
    </citation>
    <scope>NUCLEOTIDE SEQUENCE [LARGE SCALE GENOMIC DNA]</scope>
    <source>
        <strain evidence="1">HL-2020</strain>
        <tissue evidence="1">Leaf</tissue>
    </source>
</reference>
<dbReference type="AlphaFoldDB" id="A0A835IV91"/>
<keyword evidence="2" id="KW-1185">Reference proteome</keyword>
<dbReference type="EMBL" id="JADFTS010000001">
    <property type="protein sequence ID" value="KAF9623823.1"/>
    <property type="molecule type" value="Genomic_DNA"/>
</dbReference>
<accession>A0A835IV91</accession>
<protein>
    <submittedName>
        <fullName evidence="1">Uncharacterized protein</fullName>
    </submittedName>
</protein>
<gene>
    <name evidence="1" type="ORF">IFM89_005408</name>
</gene>
<dbReference type="OrthoDB" id="1933601at2759"/>
<proteinExistence type="predicted"/>
<dbReference type="PANTHER" id="PTHR46023">
    <property type="entry name" value="LIPASE CLASS 3 PROTEIN-LIKE"/>
    <property type="match status" value="1"/>
</dbReference>
<dbReference type="Proteomes" id="UP000631114">
    <property type="component" value="Unassembled WGS sequence"/>
</dbReference>
<organism evidence="1 2">
    <name type="scientific">Coptis chinensis</name>
    <dbReference type="NCBI Taxonomy" id="261450"/>
    <lineage>
        <taxon>Eukaryota</taxon>
        <taxon>Viridiplantae</taxon>
        <taxon>Streptophyta</taxon>
        <taxon>Embryophyta</taxon>
        <taxon>Tracheophyta</taxon>
        <taxon>Spermatophyta</taxon>
        <taxon>Magnoliopsida</taxon>
        <taxon>Ranunculales</taxon>
        <taxon>Ranunculaceae</taxon>
        <taxon>Coptidoideae</taxon>
        <taxon>Coptis</taxon>
    </lineage>
</organism>
<name>A0A835IV91_9MAGN</name>
<evidence type="ECO:0000313" key="1">
    <source>
        <dbReference type="EMBL" id="KAF9623823.1"/>
    </source>
</evidence>
<evidence type="ECO:0000313" key="2">
    <source>
        <dbReference type="Proteomes" id="UP000631114"/>
    </source>
</evidence>